<comment type="caution">
    <text evidence="1">The sequence shown here is derived from an EMBL/GenBank/DDBJ whole genome shotgun (WGS) entry which is preliminary data.</text>
</comment>
<protein>
    <submittedName>
        <fullName evidence="1">Uncharacterized protein</fullName>
    </submittedName>
</protein>
<proteinExistence type="predicted"/>
<reference evidence="1 2" key="1">
    <citation type="submission" date="2014-12" db="EMBL/GenBank/DDBJ databases">
        <title>Draft genome sequences of 10 type strains of Lactococcus.</title>
        <authorList>
            <person name="Sun Z."/>
            <person name="Zhong Z."/>
            <person name="Liu W."/>
            <person name="Zhang W."/>
            <person name="Zhang H."/>
        </authorList>
    </citation>
    <scope>NUCLEOTIDE SEQUENCE [LARGE SCALE GENOMIC DNA]</scope>
    <source>
        <strain evidence="1 2">DSM 6634</strain>
    </source>
</reference>
<keyword evidence="2" id="KW-1185">Reference proteome</keyword>
<name>A0A2A5RVR8_9LACT</name>
<organism evidence="1 2">
    <name type="scientific">Pseudolactococcus piscium</name>
    <dbReference type="NCBI Taxonomy" id="1364"/>
    <lineage>
        <taxon>Bacteria</taxon>
        <taxon>Bacillati</taxon>
        <taxon>Bacillota</taxon>
        <taxon>Bacilli</taxon>
        <taxon>Lactobacillales</taxon>
        <taxon>Streptococcaceae</taxon>
        <taxon>Pseudolactococcus</taxon>
    </lineage>
</organism>
<sequence>MEHLQLHRFQSRNQSPYFILFFYYTKKSAKKVNIRFFVIFTQLNKKKLQNI</sequence>
<dbReference type="Proteomes" id="UP000218282">
    <property type="component" value="Unassembled WGS sequence"/>
</dbReference>
<gene>
    <name evidence="1" type="ORF">RU86_GL000862</name>
</gene>
<accession>A0A2A5RVR8</accession>
<dbReference type="EMBL" id="JXJW01000018">
    <property type="protein sequence ID" value="PCS05336.1"/>
    <property type="molecule type" value="Genomic_DNA"/>
</dbReference>
<evidence type="ECO:0000313" key="2">
    <source>
        <dbReference type="Proteomes" id="UP000218282"/>
    </source>
</evidence>
<evidence type="ECO:0000313" key="1">
    <source>
        <dbReference type="EMBL" id="PCS05336.1"/>
    </source>
</evidence>
<dbReference type="AlphaFoldDB" id="A0A2A5RVR8"/>